<evidence type="ECO:0000259" key="8">
    <source>
        <dbReference type="Pfam" id="PF17404"/>
    </source>
</evidence>
<dbReference type="InterPro" id="IPR005554">
    <property type="entry name" value="NOL6/Upt22"/>
</dbReference>
<dbReference type="GO" id="GO:0006364">
    <property type="term" value="P:rRNA processing"/>
    <property type="evidence" value="ECO:0007669"/>
    <property type="project" value="TreeGrafter"/>
</dbReference>
<evidence type="ECO:0000313" key="12">
    <source>
        <dbReference type="EMBL" id="GIM02875.1"/>
    </source>
</evidence>
<feature type="compositionally biased region" description="Low complexity" evidence="5">
    <location>
        <begin position="594"/>
        <end position="608"/>
    </location>
</feature>
<dbReference type="InterPro" id="IPR035371">
    <property type="entry name" value="Nrap_D6"/>
</dbReference>
<feature type="domain" description="Nrap protein" evidence="8">
    <location>
        <begin position="644"/>
        <end position="803"/>
    </location>
</feature>
<accession>A0A8J4LMV8</accession>
<dbReference type="InterPro" id="IPR035367">
    <property type="entry name" value="Nrap_D2"/>
</dbReference>
<dbReference type="Pfam" id="PF17403">
    <property type="entry name" value="Nrap_D2"/>
    <property type="match status" value="1"/>
</dbReference>
<evidence type="ECO:0000256" key="5">
    <source>
        <dbReference type="SAM" id="MobiDB-lite"/>
    </source>
</evidence>
<dbReference type="GO" id="GO:0006409">
    <property type="term" value="P:tRNA export from nucleus"/>
    <property type="evidence" value="ECO:0007669"/>
    <property type="project" value="TreeGrafter"/>
</dbReference>
<dbReference type="Pfam" id="PF03813">
    <property type="entry name" value="Nrap"/>
    <property type="match status" value="1"/>
</dbReference>
<evidence type="ECO:0000256" key="2">
    <source>
        <dbReference type="ARBA" id="ARBA00006674"/>
    </source>
</evidence>
<sequence>MAPKRASAASIPVELPDDDVMASDDELQSQSAEDEMEDIDDTFEDVELDDGDNDGEEGDDADLAEDDDEGDGDDEDGALLRRKEAARRQHPAGPGPLSAAAAATAAVKHGSLVADATLLLQTETSDAALLQIEANELLSETRASYSKGSGVQAVFCRLREALLSMPEHQVSMSIAKGFIEALGGTAKDSLTIQAPAAVTIVGSYATHAVARPDATVDIAVQLPSGLLVPKAHLNHRYHIMRAVYLVAVAQYLREVSYSLFGEQWIEVLHGDPTRPVLVLQPPKAEGYCLRLLPSIALSTFALPRLAPDRNGVRAHCKVLTGKAASVVDGGGYQEVPEANQLPQQQQQQVLLPTPHYNTGILEEMLLPVHAARLQSVLSTSPRLVDGLLLLKVWARQHGLMTTRPRAAAGGGGNVPPKPATRPAPVTGFGAAAGGCLDGCILAMLVMLLVEKNKMALSMTALQVFRAILQLLVDGSAWTKGLALGRQVEGLEGKLQHSAPPAMRVFKANFQVVFLDFTGWLNVAAHMTRGSLAHAQLVARRTLDLLTAPADPDEAFAAAFLTTANPAVAFDYHWRISLPAGVLWPVVKADADAKQLPQQQHGRQQLQSEEQGKLEASASGEVGAVQLQAELERSRQGVLCRDRILWRQQEAEIEQIVRHALSDRAKVVRVLQRPLSHTLPPEALSRGLPPLTGTIPPRAAGQVSIGDGGDMKGPSAALKTALGASSVWVGAVLDPLLACRLVDIGPAADDGPAAARFRRFWGERAELRRWQDGKITETAVWEVAPHLRHIIPDTILHHVVKRHLPSGAHMVGAAGCLDWALSSHASPPGADLSAMRAAEAAVDKLSKQLRALDRLALKVVGVQPLSAVARGTAPLPPQPHPLAGGSLAAMAGRAGAGAGGGGPMPRCLDPLEVLVTLENSGRWPEDPLAFRKMKAALGIQLANSLSSSYGHHVVTSEEAIDVLMDGFAFRLILYSGRDEAMLARASTGAAGLAGAASVSTPGSGPLSPEESPLLLSWHHGLVSLVAGSNSAFAPAARLAARWVAAHMMSNHLSSQTIELLVVAAFSGAGSPSAAPPGSRLTGFLRFLQLLSRWPWHLKPLVVDPAGELKEADRRAITARFEAQKAVEEAPALYVCTPRDRESRHWTRKGPSSAALQRLAVLAARSATLLQLLLQPPTTTATFGRHSSTKSTTAADALDPSTPSGLPAEWQGVFSTPAVDFDAFLFLRKEALPHADMALLSTARNSQSQALSLLGKGAHRQHRRRCGNSHHEDDGSAAAALAAVLLPPGAAVRDLLHGGSAGIGVNAVQQLDAPAVGPDALSDALEDAGPMEPPPKRARAFLRCFPDKVVAAKGIAKLQPELLMGFDPVGRLVSELSNHFGHLATFCVDGLGGRLVGVRWRPDAFLQQPLRLNSAHTALPLLLTGDGQETGTAGEKKRGGSVGLCVPNVFAVMQESKEMGLGLVEDWLMPPSDVKARAAW</sequence>
<dbReference type="InterPro" id="IPR035082">
    <property type="entry name" value="Nrap_D1"/>
</dbReference>
<dbReference type="GO" id="GO:0032040">
    <property type="term" value="C:small-subunit processome"/>
    <property type="evidence" value="ECO:0007669"/>
    <property type="project" value="TreeGrafter"/>
</dbReference>
<dbReference type="GO" id="GO:0034456">
    <property type="term" value="C:UTP-C complex"/>
    <property type="evidence" value="ECO:0007669"/>
    <property type="project" value="TreeGrafter"/>
</dbReference>
<feature type="domain" description="Nrap protein" evidence="9">
    <location>
        <begin position="823"/>
        <end position="985"/>
    </location>
</feature>
<reference evidence="12" key="1">
    <citation type="journal article" date="2021" name="Proc. Natl. Acad. Sci. U.S.A.">
        <title>Three genomes in the algal genus Volvox reveal the fate of a haploid sex-determining region after a transition to homothallism.</title>
        <authorList>
            <person name="Yamamoto K."/>
            <person name="Hamaji T."/>
            <person name="Kawai-Toyooka H."/>
            <person name="Matsuzaki R."/>
            <person name="Takahashi F."/>
            <person name="Nishimura Y."/>
            <person name="Kawachi M."/>
            <person name="Noguchi H."/>
            <person name="Minakuchi Y."/>
            <person name="Umen J.G."/>
            <person name="Toyoda A."/>
            <person name="Nozaki H."/>
        </authorList>
    </citation>
    <scope>NUCLEOTIDE SEQUENCE</scope>
    <source>
        <strain evidence="12">NIES-3785</strain>
    </source>
</reference>
<dbReference type="Proteomes" id="UP000722791">
    <property type="component" value="Unassembled WGS sequence"/>
</dbReference>
<evidence type="ECO:0000259" key="10">
    <source>
        <dbReference type="Pfam" id="PF17406"/>
    </source>
</evidence>
<feature type="region of interest" description="Disordered" evidence="5">
    <location>
        <begin position="1"/>
        <end position="76"/>
    </location>
</feature>
<gene>
    <name evidence="12" type="ORF">Vretimale_7699</name>
</gene>
<comment type="similarity">
    <text evidence="2">Belongs to the NRAP family.</text>
</comment>
<dbReference type="InterPro" id="IPR035370">
    <property type="entry name" value="Nrap_D5"/>
</dbReference>
<dbReference type="Pfam" id="PF17407">
    <property type="entry name" value="Nrap_D6"/>
    <property type="match status" value="1"/>
</dbReference>
<comment type="subcellular location">
    <subcellularLocation>
        <location evidence="1">Nucleus</location>
        <location evidence="1">Nucleolus</location>
    </subcellularLocation>
</comment>
<evidence type="ECO:0000259" key="6">
    <source>
        <dbReference type="Pfam" id="PF03813"/>
    </source>
</evidence>
<feature type="region of interest" description="Disordered" evidence="5">
    <location>
        <begin position="1178"/>
        <end position="1200"/>
    </location>
</feature>
<feature type="region of interest" description="Disordered" evidence="5">
    <location>
        <begin position="593"/>
        <end position="616"/>
    </location>
</feature>
<feature type="domain" description="Nrap protein" evidence="11">
    <location>
        <begin position="1359"/>
        <end position="1464"/>
    </location>
</feature>
<dbReference type="PANTHER" id="PTHR17972">
    <property type="entry name" value="NUCLEOLAR RNA-ASSOCIATED PROTEIN"/>
    <property type="match status" value="1"/>
</dbReference>
<dbReference type="PANTHER" id="PTHR17972:SF0">
    <property type="entry name" value="NUCLEOLAR PROTEIN 6"/>
    <property type="match status" value="1"/>
</dbReference>
<feature type="domain" description="Nrap protein" evidence="6">
    <location>
        <begin position="216"/>
        <end position="376"/>
    </location>
</feature>
<evidence type="ECO:0000256" key="3">
    <source>
        <dbReference type="ARBA" id="ARBA00022884"/>
    </source>
</evidence>
<dbReference type="GO" id="GO:0032545">
    <property type="term" value="C:CURI complex"/>
    <property type="evidence" value="ECO:0007669"/>
    <property type="project" value="TreeGrafter"/>
</dbReference>
<evidence type="ECO:0000259" key="7">
    <source>
        <dbReference type="Pfam" id="PF17403"/>
    </source>
</evidence>
<dbReference type="Gene3D" id="1.10.1410.10">
    <property type="match status" value="1"/>
</dbReference>
<feature type="domain" description="Nrap protein" evidence="10">
    <location>
        <begin position="1029"/>
        <end position="1170"/>
    </location>
</feature>
<dbReference type="EMBL" id="BNCQ01000012">
    <property type="protein sequence ID" value="GIM02875.1"/>
    <property type="molecule type" value="Genomic_DNA"/>
</dbReference>
<evidence type="ECO:0000256" key="4">
    <source>
        <dbReference type="ARBA" id="ARBA00023242"/>
    </source>
</evidence>
<dbReference type="InterPro" id="IPR035368">
    <property type="entry name" value="Nrap_D3"/>
</dbReference>
<evidence type="ECO:0000259" key="9">
    <source>
        <dbReference type="Pfam" id="PF17405"/>
    </source>
</evidence>
<keyword evidence="3" id="KW-0694">RNA-binding</keyword>
<proteinExistence type="inferred from homology"/>
<evidence type="ECO:0000256" key="1">
    <source>
        <dbReference type="ARBA" id="ARBA00004604"/>
    </source>
</evidence>
<dbReference type="Pfam" id="PF17406">
    <property type="entry name" value="Nrap_D5"/>
    <property type="match status" value="1"/>
</dbReference>
<organism evidence="12 13">
    <name type="scientific">Volvox reticuliferus</name>
    <dbReference type="NCBI Taxonomy" id="1737510"/>
    <lineage>
        <taxon>Eukaryota</taxon>
        <taxon>Viridiplantae</taxon>
        <taxon>Chlorophyta</taxon>
        <taxon>core chlorophytes</taxon>
        <taxon>Chlorophyceae</taxon>
        <taxon>CS clade</taxon>
        <taxon>Chlamydomonadales</taxon>
        <taxon>Volvocaceae</taxon>
        <taxon>Volvox</taxon>
    </lineage>
</organism>
<keyword evidence="4" id="KW-0539">Nucleus</keyword>
<protein>
    <submittedName>
        <fullName evidence="12">Uncharacterized protein</fullName>
    </submittedName>
</protein>
<dbReference type="GO" id="GO:0003723">
    <property type="term" value="F:RNA binding"/>
    <property type="evidence" value="ECO:0007669"/>
    <property type="project" value="UniProtKB-KW"/>
</dbReference>
<dbReference type="InterPro" id="IPR035369">
    <property type="entry name" value="Nrap_D4"/>
</dbReference>
<dbReference type="OrthoDB" id="10251401at2759"/>
<dbReference type="Pfam" id="PF17404">
    <property type="entry name" value="Nrap_D3"/>
    <property type="match status" value="1"/>
</dbReference>
<feature type="domain" description="Nrap protein" evidence="7">
    <location>
        <begin position="384"/>
        <end position="561"/>
    </location>
</feature>
<feature type="compositionally biased region" description="Acidic residues" evidence="5">
    <location>
        <begin position="15"/>
        <end position="76"/>
    </location>
</feature>
<name>A0A8J4LMV8_9CHLO</name>
<dbReference type="Pfam" id="PF17405">
    <property type="entry name" value="Nrap_D4"/>
    <property type="match status" value="1"/>
</dbReference>
<comment type="caution">
    <text evidence="12">The sequence shown here is derived from an EMBL/GenBank/DDBJ whole genome shotgun (WGS) entry which is preliminary data.</text>
</comment>
<evidence type="ECO:0000313" key="13">
    <source>
        <dbReference type="Proteomes" id="UP000722791"/>
    </source>
</evidence>
<feature type="compositionally biased region" description="Polar residues" evidence="5">
    <location>
        <begin position="1183"/>
        <end position="1192"/>
    </location>
</feature>
<evidence type="ECO:0000259" key="11">
    <source>
        <dbReference type="Pfam" id="PF17407"/>
    </source>
</evidence>